<dbReference type="KEGG" id="nhy:JQS43_21960"/>
<gene>
    <name evidence="2" type="ORF">JQS43_21960</name>
</gene>
<evidence type="ECO:0000259" key="1">
    <source>
        <dbReference type="Pfam" id="PF14028"/>
    </source>
</evidence>
<dbReference type="AlphaFoldDB" id="A0A895YJ57"/>
<dbReference type="InterPro" id="IPR023809">
    <property type="entry name" value="Thiopep_bacteriocin_synth_dom"/>
</dbReference>
<keyword evidence="3" id="KW-1185">Reference proteome</keyword>
<organism evidence="2 3">
    <name type="scientific">Natronosporangium hydrolyticum</name>
    <dbReference type="NCBI Taxonomy" id="2811111"/>
    <lineage>
        <taxon>Bacteria</taxon>
        <taxon>Bacillati</taxon>
        <taxon>Actinomycetota</taxon>
        <taxon>Actinomycetes</taxon>
        <taxon>Micromonosporales</taxon>
        <taxon>Micromonosporaceae</taxon>
        <taxon>Natronosporangium</taxon>
    </lineage>
</organism>
<feature type="domain" description="Thiopeptide-type bacteriocin biosynthesis" evidence="1">
    <location>
        <begin position="64"/>
        <end position="317"/>
    </location>
</feature>
<reference evidence="2" key="1">
    <citation type="submission" date="2021-02" db="EMBL/GenBank/DDBJ databases">
        <title>Natrosporangium hydrolyticum gen. nov., sp. nov, a haloalkaliphilic actinobacterium from a soda solonchak soil.</title>
        <authorList>
            <person name="Sorokin D.Y."/>
            <person name="Khijniak T.V."/>
            <person name="Zakharycheva A.P."/>
            <person name="Boueva O.V."/>
            <person name="Ariskina E.V."/>
            <person name="Hahnke R.L."/>
            <person name="Bunk B."/>
            <person name="Sproer C."/>
            <person name="Schumann P."/>
            <person name="Evtushenko L.I."/>
            <person name="Kublanov I.V."/>
        </authorList>
    </citation>
    <scope>NUCLEOTIDE SEQUENCE</scope>
    <source>
        <strain evidence="2">DSM 106523</strain>
    </source>
</reference>
<sequence>MPTDQLIPALPDDLARGVLAVLAGSDPSTTAADLGITSDDLTDAVQLYQAAGLAALEQRAEHEWYDLRLRFPDWHTAEAAAANRLAPALDQLLQEGETAGWWFLRKHPFWRLRLHHADTTAVARLLEQLTRQGILTGWHQTIYEPETAAFGGPAAIDAVHALSCADSRGLLNYVRQPSPALGRREMSMLLFTAFQHAAGLDWFEQGDVFDRVARLRPTPTGSDDQRVETLSADLSSILTANANAHTPLFAPGGPAAFASRWRTAFIQTGHMLGEAAARGRLDRGLRAVIAQIAIFHWNRLGLPARTQGILAHSAATALLGTRLG</sequence>
<evidence type="ECO:0000313" key="2">
    <source>
        <dbReference type="EMBL" id="QSB14160.1"/>
    </source>
</evidence>
<dbReference type="RefSeq" id="WP_239676278.1">
    <property type="nucleotide sequence ID" value="NZ_CP070499.1"/>
</dbReference>
<dbReference type="Proteomes" id="UP000662857">
    <property type="component" value="Chromosome"/>
</dbReference>
<accession>A0A895YJ57</accession>
<name>A0A895YJ57_9ACTN</name>
<proteinExistence type="predicted"/>
<protein>
    <submittedName>
        <fullName evidence="2">Thiopeptide-type bacteriocin biosynthesis protein</fullName>
    </submittedName>
</protein>
<dbReference type="Pfam" id="PF14028">
    <property type="entry name" value="Lant_dehydr_C"/>
    <property type="match status" value="1"/>
</dbReference>
<dbReference type="NCBIfam" id="TIGR03891">
    <property type="entry name" value="thiopep_ocin"/>
    <property type="match status" value="1"/>
</dbReference>
<dbReference type="EMBL" id="CP070499">
    <property type="protein sequence ID" value="QSB14160.1"/>
    <property type="molecule type" value="Genomic_DNA"/>
</dbReference>
<evidence type="ECO:0000313" key="3">
    <source>
        <dbReference type="Proteomes" id="UP000662857"/>
    </source>
</evidence>